<reference evidence="3 4" key="1">
    <citation type="journal article" date="2016" name="Genome Announc.">
        <title>Draft Genome Sequences of Five Rapidly Growing Mycobacterium Species, M. thermoresistibile, M. fortuitum subsp. acetamidolyticum, M. canariasense, M. brisbanense, and M. novocastrense.</title>
        <authorList>
            <person name="Katahira K."/>
            <person name="Ogura Y."/>
            <person name="Gotoh Y."/>
            <person name="Hayashi T."/>
        </authorList>
    </citation>
    <scope>NUCLEOTIDE SEQUENCE [LARGE SCALE GENOMIC DNA]</scope>
    <source>
        <strain evidence="3 4">JCM6362</strain>
    </source>
</reference>
<protein>
    <submittedName>
        <fullName evidence="3">Propanoyl-CoA C-acyltransferase</fullName>
    </submittedName>
</protein>
<dbReference type="CDD" id="cd00829">
    <property type="entry name" value="SCP-x_thiolase"/>
    <property type="match status" value="1"/>
</dbReference>
<keyword evidence="3" id="KW-0012">Acyltransferase</keyword>
<dbReference type="InterPro" id="IPR055140">
    <property type="entry name" value="Thiolase_C_2"/>
</dbReference>
<feature type="domain" description="Thiolase C-terminal" evidence="2">
    <location>
        <begin position="256"/>
        <end position="380"/>
    </location>
</feature>
<dbReference type="EMBL" id="BCTB01000004">
    <property type="protein sequence ID" value="GAT13923.1"/>
    <property type="molecule type" value="Genomic_DNA"/>
</dbReference>
<reference evidence="4" key="2">
    <citation type="submission" date="2016-02" db="EMBL/GenBank/DDBJ databases">
        <title>Draft genome sequence of five rapidly growing Mycobacterium species.</title>
        <authorList>
            <person name="Katahira K."/>
            <person name="Gotou Y."/>
            <person name="Iida K."/>
            <person name="Ogura Y."/>
            <person name="Hayashi T."/>
        </authorList>
    </citation>
    <scope>NUCLEOTIDE SEQUENCE [LARGE SCALE GENOMIC DNA]</scope>
    <source>
        <strain evidence="4">JCM6362</strain>
    </source>
</reference>
<dbReference type="Pfam" id="PF22691">
    <property type="entry name" value="Thiolase_C_1"/>
    <property type="match status" value="1"/>
</dbReference>
<dbReference type="OMA" id="DGGCIAN"/>
<dbReference type="AlphaFoldDB" id="A0A100XCD1"/>
<dbReference type="PIRSF" id="PIRSF000429">
    <property type="entry name" value="Ac-CoA_Ac_transf"/>
    <property type="match status" value="1"/>
</dbReference>
<evidence type="ECO:0000313" key="3">
    <source>
        <dbReference type="EMBL" id="GAT13923.1"/>
    </source>
</evidence>
<evidence type="ECO:0000259" key="2">
    <source>
        <dbReference type="Pfam" id="PF22691"/>
    </source>
</evidence>
<evidence type="ECO:0000313" key="4">
    <source>
        <dbReference type="Proteomes" id="UP000069654"/>
    </source>
</evidence>
<dbReference type="RefSeq" id="WP_003926983.1">
    <property type="nucleotide sequence ID" value="NZ_BCTB01000004.1"/>
</dbReference>
<dbReference type="PANTHER" id="PTHR42870">
    <property type="entry name" value="ACETYL-COA C-ACETYLTRANSFERASE"/>
    <property type="match status" value="1"/>
</dbReference>
<name>A0A100XCD1_MYCTH</name>
<dbReference type="SUPFAM" id="SSF53901">
    <property type="entry name" value="Thiolase-like"/>
    <property type="match status" value="2"/>
</dbReference>
<evidence type="ECO:0000259" key="1">
    <source>
        <dbReference type="Pfam" id="PF00108"/>
    </source>
</evidence>
<comment type="caution">
    <text evidence="3">The sequence shown here is derived from an EMBL/GenBank/DDBJ whole genome shotgun (WGS) entry which is preliminary data.</text>
</comment>
<dbReference type="Proteomes" id="UP000069654">
    <property type="component" value="Unassembled WGS sequence"/>
</dbReference>
<gene>
    <name evidence="3" type="ORF">RMCT_0894</name>
</gene>
<dbReference type="STRING" id="1797.RMCT_0894"/>
<dbReference type="InterPro" id="IPR016039">
    <property type="entry name" value="Thiolase-like"/>
</dbReference>
<dbReference type="InterPro" id="IPR002155">
    <property type="entry name" value="Thiolase"/>
</dbReference>
<dbReference type="GO" id="GO:0016747">
    <property type="term" value="F:acyltransferase activity, transferring groups other than amino-acyl groups"/>
    <property type="evidence" value="ECO:0007669"/>
    <property type="project" value="InterPro"/>
</dbReference>
<dbReference type="Pfam" id="PF00108">
    <property type="entry name" value="Thiolase_N"/>
    <property type="match status" value="1"/>
</dbReference>
<dbReference type="OrthoDB" id="9785768at2"/>
<sequence length="386" mass="40284">MTRVQIVGAGLSRFGRQPDKTGRQLAVEAIHAALADAGIGWDDVQIAFGGSDSAGLADTLVNEIGLTGIPFTNVKNGCATGGSALVCAINAIRSGAADIALAVGFDKHPRGAFDPRPEDWGLPTGYGEAGLMVTTQFFGIKIARYMREHGISSRTLALVAEKAYRNGSLNPNAWRREPLSADEIANADMVNDPLTRYMFCSPGEGGAAIVLASEKAAARLDSQPVTLVAAATRTRRFGSFEVFAPAIQGTGTPSSVSADAAQAVFEAAGVGPEDMDVLQLQDTESGAEIMHMAECGFCEHGEQEKLISAGETAIGGRMPVNTDGGCIANGEPIGASGLRQVYEIVTQLRGRAGDRQVPNEPRFGFTHVYGAPGISACTVLATQETL</sequence>
<dbReference type="InterPro" id="IPR020616">
    <property type="entry name" value="Thiolase_N"/>
</dbReference>
<feature type="domain" description="Thiolase N-terminal" evidence="1">
    <location>
        <begin position="4"/>
        <end position="173"/>
    </location>
</feature>
<dbReference type="Gene3D" id="3.40.47.10">
    <property type="match status" value="1"/>
</dbReference>
<proteinExistence type="predicted"/>
<organism evidence="3 4">
    <name type="scientific">Mycolicibacterium thermoresistibile</name>
    <name type="common">Mycobacterium thermoresistibile</name>
    <dbReference type="NCBI Taxonomy" id="1797"/>
    <lineage>
        <taxon>Bacteria</taxon>
        <taxon>Bacillati</taxon>
        <taxon>Actinomycetota</taxon>
        <taxon>Actinomycetes</taxon>
        <taxon>Mycobacteriales</taxon>
        <taxon>Mycobacteriaceae</taxon>
        <taxon>Mycolicibacterium</taxon>
    </lineage>
</organism>
<accession>A0A100XCD1</accession>
<dbReference type="PANTHER" id="PTHR42870:SF1">
    <property type="entry name" value="NON-SPECIFIC LIPID-TRANSFER PROTEIN-LIKE 2"/>
    <property type="match status" value="1"/>
</dbReference>
<keyword evidence="3" id="KW-0808">Transferase</keyword>